<organism evidence="3 4">
    <name type="scientific">Litoreibacter ponti</name>
    <dbReference type="NCBI Taxonomy" id="1510457"/>
    <lineage>
        <taxon>Bacteria</taxon>
        <taxon>Pseudomonadati</taxon>
        <taxon>Pseudomonadota</taxon>
        <taxon>Alphaproteobacteria</taxon>
        <taxon>Rhodobacterales</taxon>
        <taxon>Roseobacteraceae</taxon>
        <taxon>Litoreibacter</taxon>
    </lineage>
</organism>
<keyword evidence="1" id="KW-0812">Transmembrane</keyword>
<dbReference type="Proteomes" id="UP000243978">
    <property type="component" value="Unassembled WGS sequence"/>
</dbReference>
<evidence type="ECO:0000259" key="2">
    <source>
        <dbReference type="Pfam" id="PF07811"/>
    </source>
</evidence>
<dbReference type="AlphaFoldDB" id="A0A2T6BF08"/>
<dbReference type="Pfam" id="PF07811">
    <property type="entry name" value="TadE"/>
    <property type="match status" value="1"/>
</dbReference>
<keyword evidence="4" id="KW-1185">Reference proteome</keyword>
<comment type="caution">
    <text evidence="3">The sequence shown here is derived from an EMBL/GenBank/DDBJ whole genome shotgun (WGS) entry which is preliminary data.</text>
</comment>
<dbReference type="RefSeq" id="WP_107846958.1">
    <property type="nucleotide sequence ID" value="NZ_QBKS01000002.1"/>
</dbReference>
<evidence type="ECO:0000313" key="4">
    <source>
        <dbReference type="Proteomes" id="UP000243978"/>
    </source>
</evidence>
<feature type="domain" description="TadE-like" evidence="2">
    <location>
        <begin position="17"/>
        <end position="59"/>
    </location>
</feature>
<keyword evidence="1" id="KW-1133">Transmembrane helix</keyword>
<dbReference type="EMBL" id="QBKS01000002">
    <property type="protein sequence ID" value="PTX54648.1"/>
    <property type="molecule type" value="Genomic_DNA"/>
</dbReference>
<evidence type="ECO:0000313" key="3">
    <source>
        <dbReference type="EMBL" id="PTX54648.1"/>
    </source>
</evidence>
<evidence type="ECO:0000256" key="1">
    <source>
        <dbReference type="SAM" id="Phobius"/>
    </source>
</evidence>
<feature type="transmembrane region" description="Helical" evidence="1">
    <location>
        <begin position="20"/>
        <end position="40"/>
    </location>
</feature>
<proteinExistence type="predicted"/>
<accession>A0A2T6BF08</accession>
<protein>
    <submittedName>
        <fullName evidence="3">TadE-like protein</fullName>
    </submittedName>
</protein>
<keyword evidence="1" id="KW-0472">Membrane</keyword>
<reference evidence="3 4" key="1">
    <citation type="submission" date="2018-04" db="EMBL/GenBank/DDBJ databases">
        <title>Genomic Encyclopedia of Archaeal and Bacterial Type Strains, Phase II (KMG-II): from individual species to whole genera.</title>
        <authorList>
            <person name="Goeker M."/>
        </authorList>
    </citation>
    <scope>NUCLEOTIDE SEQUENCE [LARGE SCALE GENOMIC DNA]</scope>
    <source>
        <strain evidence="3 4">DSM 100977</strain>
    </source>
</reference>
<dbReference type="InterPro" id="IPR012495">
    <property type="entry name" value="TadE-like_dom"/>
</dbReference>
<sequence>MSPFRAHIKRFTSEDDGSTLVEFGIIMGLFLFLIFGLIDFSRLGMSYVMSQKATERAVRQAAVLPAICPGLPKTNTRGILEGATEELEFGAACSIDDNLCSDGGVQSCSAATASPTADLIWAEVSPLLPTNAQRENLRFTYRFDPNLGFLGGPYTPLVTVEIVNLEFEFVTPLGGLAALAGAANAGAVGADFSFPSMSASLPSEALGRL</sequence>
<name>A0A2T6BF08_9RHOB</name>
<gene>
    <name evidence="3" type="ORF">C8N43_3465</name>
</gene>
<dbReference type="OrthoDB" id="7856227at2"/>